<dbReference type="AlphaFoldDB" id="I0Z238"/>
<evidence type="ECO:0000313" key="1">
    <source>
        <dbReference type="EMBL" id="EIE24707.1"/>
    </source>
</evidence>
<comment type="caution">
    <text evidence="1">The sequence shown here is derived from an EMBL/GenBank/DDBJ whole genome shotgun (WGS) entry which is preliminary data.</text>
</comment>
<organism evidence="1 2">
    <name type="scientific">Coccomyxa subellipsoidea (strain C-169)</name>
    <name type="common">Green microalga</name>
    <dbReference type="NCBI Taxonomy" id="574566"/>
    <lineage>
        <taxon>Eukaryota</taxon>
        <taxon>Viridiplantae</taxon>
        <taxon>Chlorophyta</taxon>
        <taxon>core chlorophytes</taxon>
        <taxon>Trebouxiophyceae</taxon>
        <taxon>Trebouxiophyceae incertae sedis</taxon>
        <taxon>Coccomyxaceae</taxon>
        <taxon>Coccomyxa</taxon>
        <taxon>Coccomyxa subellipsoidea</taxon>
    </lineage>
</organism>
<sequence length="127" mass="13912">MAFTSLSRCLPLHRGQRRLALWQSVQLACRAAHRVAPELKALGARSISCLRQDARRHGSCFSVGCSLHCRGRKRHLRCQGGQMPLICSQPVAAAWCGAVIRLGSSPAPKALGRDRCVSAAWQRLEGR</sequence>
<evidence type="ECO:0000313" key="2">
    <source>
        <dbReference type="Proteomes" id="UP000007264"/>
    </source>
</evidence>
<gene>
    <name evidence="1" type="ORF">COCSUDRAFT_36042</name>
</gene>
<dbReference type="GeneID" id="17042708"/>
<keyword evidence="2" id="KW-1185">Reference proteome</keyword>
<accession>I0Z238</accession>
<proteinExistence type="predicted"/>
<protein>
    <submittedName>
        <fullName evidence="1">Uncharacterized protein</fullName>
    </submittedName>
</protein>
<dbReference type="EMBL" id="AGSI01000005">
    <property type="protein sequence ID" value="EIE24707.1"/>
    <property type="molecule type" value="Genomic_DNA"/>
</dbReference>
<dbReference type="KEGG" id="csl:COCSUDRAFT_36042"/>
<name>I0Z238_COCSC</name>
<dbReference type="Proteomes" id="UP000007264">
    <property type="component" value="Unassembled WGS sequence"/>
</dbReference>
<reference evidence="1 2" key="1">
    <citation type="journal article" date="2012" name="Genome Biol.">
        <title>The genome of the polar eukaryotic microalga coccomyxa subellipsoidea reveals traits of cold adaptation.</title>
        <authorList>
            <person name="Blanc G."/>
            <person name="Agarkova I."/>
            <person name="Grimwood J."/>
            <person name="Kuo A."/>
            <person name="Brueggeman A."/>
            <person name="Dunigan D."/>
            <person name="Gurnon J."/>
            <person name="Ladunga I."/>
            <person name="Lindquist E."/>
            <person name="Lucas S."/>
            <person name="Pangilinan J."/>
            <person name="Proschold T."/>
            <person name="Salamov A."/>
            <person name="Schmutz J."/>
            <person name="Weeks D."/>
            <person name="Yamada T."/>
            <person name="Claverie J.M."/>
            <person name="Grigoriev I."/>
            <person name="Van Etten J."/>
            <person name="Lomsadze A."/>
            <person name="Borodovsky M."/>
        </authorList>
    </citation>
    <scope>NUCLEOTIDE SEQUENCE [LARGE SCALE GENOMIC DNA]</scope>
    <source>
        <strain evidence="1 2">C-169</strain>
    </source>
</reference>
<dbReference type="RefSeq" id="XP_005649251.1">
    <property type="nucleotide sequence ID" value="XM_005649194.1"/>
</dbReference>